<protein>
    <submittedName>
        <fullName evidence="1">Uncharacterized protein</fullName>
    </submittedName>
</protein>
<organism evidence="1 2">
    <name type="scientific">Xylella fastidiosa subsp. multiplex</name>
    <dbReference type="NCBI Taxonomy" id="644357"/>
    <lineage>
        <taxon>Bacteria</taxon>
        <taxon>Pseudomonadati</taxon>
        <taxon>Pseudomonadota</taxon>
        <taxon>Gammaproteobacteria</taxon>
        <taxon>Lysobacterales</taxon>
        <taxon>Lysobacteraceae</taxon>
        <taxon>Xylella</taxon>
    </lineage>
</organism>
<sequence>MGWNSRSLNGVKHSIKTLNNARQADAYSAGSTLPPTIHCNNTLCAQYGTHWDFDTITDLGSTPVIRAVYRHPGRGQQAYCA</sequence>
<proteinExistence type="predicted"/>
<evidence type="ECO:0000313" key="2">
    <source>
        <dbReference type="Proteomes" id="UP000474061"/>
    </source>
</evidence>
<accession>A0A9Q4MLF5</accession>
<name>A0A9Q4MLF5_XYLFS</name>
<dbReference type="EMBL" id="VDCJ01000353">
    <property type="protein sequence ID" value="MRU24862.1"/>
    <property type="molecule type" value="Genomic_DNA"/>
</dbReference>
<evidence type="ECO:0000313" key="1">
    <source>
        <dbReference type="EMBL" id="MRU24862.1"/>
    </source>
</evidence>
<dbReference type="Proteomes" id="UP000474061">
    <property type="component" value="Unassembled WGS sequence"/>
</dbReference>
<reference evidence="1" key="2">
    <citation type="journal article" date="2020" name="Appl. Environ. Microbiol.">
        <title>Multiple intercontinental introductions associated with the emergence of a plant pathogen in Europe.</title>
        <authorList>
            <person name="Landa B.B."/>
            <person name="Castillo A.I."/>
            <person name="Giampetruzzi A."/>
            <person name="Kahn A."/>
            <person name="Roman-Ecija M."/>
            <person name="Velasco-Amo M.P."/>
            <person name="Navas-Cortes J.A."/>
            <person name="Marco-Noales E."/>
            <person name="Barbe S."/>
            <person name="Moralejo E."/>
            <person name="Coletta-Filho H.D."/>
            <person name="Saldarelli P."/>
            <person name="Saponari M."/>
            <person name="Almeida R.P.P."/>
        </authorList>
    </citation>
    <scope>NUCLEOTIDE SEQUENCE</scope>
    <source>
        <strain evidence="1">XYL1981</strain>
    </source>
</reference>
<gene>
    <name evidence="1" type="ORF">FG476_12640</name>
</gene>
<comment type="caution">
    <text evidence="1">The sequence shown here is derived from an EMBL/GenBank/DDBJ whole genome shotgun (WGS) entry which is preliminary data.</text>
</comment>
<reference evidence="1" key="1">
    <citation type="submission" date="2019-05" db="EMBL/GenBank/DDBJ databases">
        <authorList>
            <person name="Castillo A."/>
            <person name="Giampetruzzi A."/>
            <person name="Landa B."/>
            <person name="Saponari M."/>
            <person name="Almeida R.P.P."/>
            <person name="Moralejo E."/>
            <person name="Marco-Noales E."/>
            <person name="Velasco-Amo M.P."/>
            <person name="Roman-Ecija M."/>
            <person name="Navarro I."/>
            <person name="Monterde A."/>
            <person name="Barbe S."/>
        </authorList>
    </citation>
    <scope>NUCLEOTIDE SEQUENCE</scope>
    <source>
        <strain evidence="1">XYL1981</strain>
    </source>
</reference>
<dbReference type="AlphaFoldDB" id="A0A9Q4MLF5"/>